<evidence type="ECO:0000259" key="7">
    <source>
        <dbReference type="PROSITE" id="PS50011"/>
    </source>
</evidence>
<evidence type="ECO:0000256" key="4">
    <source>
        <dbReference type="ARBA" id="ARBA00022840"/>
    </source>
</evidence>
<keyword evidence="6" id="KW-0472">Membrane</keyword>
<proteinExistence type="predicted"/>
<keyword evidence="2" id="KW-0547">Nucleotide-binding</keyword>
<evidence type="ECO:0000256" key="1">
    <source>
        <dbReference type="ARBA" id="ARBA00022679"/>
    </source>
</evidence>
<sequence>MTVDSTTSLLEHALRLGLLTRDQLDQLYRDPETPLQQLDALQEFLIHRQLLTRHQAETIRSGQGGELIFSGYRILEPSPHPARTRLPGRSDLAIHPQLHTIVQIDRLEPHRVPPTDTLADILKRAQQASRYAEAALVNVIDAGSHQQQAFLVTESPDGQDVYSRVRSHGAISVPQACKWLHPIAVALGRLHQAGIVHGEIRPGNLLITPAGIVKLVGTGQVVREGPLRHRSDLSPHKPHEQASFQPEERWDSGNPTAAADVYSLAASFMFLIIGDLPGSAAPSAAVVKALGSMAGFLKTALSRNPAERPAASAFAEILKAYQDDSESEEAPLGVAQFPADVPLASLTGTSHLRAEAEDAVPFALDASANSQNSAGILIADPVSGILSKPPEIDGPIDAFVPSFGPPDVVPPPNAFIPPVQSPQPFVPEAPAFVPHLPTTASHFTPPPLPPAGVFTPGMPQPLPPMGHPGQAMPHAGHYPAPAYPQPGYPQAHYVAAPAAGLMGEPATADDPYSNVDQEGNDSPPPRRRQTGGSNWKLLALGGLTLHLTAMLLLAAFFLGWFNSSKPAPTSPQERKKSRLPPPPGNSRVEPPQAPMIRSA</sequence>
<dbReference type="InterPro" id="IPR011009">
    <property type="entry name" value="Kinase-like_dom_sf"/>
</dbReference>
<organism evidence="8">
    <name type="scientific">Tuwongella immobilis</name>
    <dbReference type="NCBI Taxonomy" id="692036"/>
    <lineage>
        <taxon>Bacteria</taxon>
        <taxon>Pseudomonadati</taxon>
        <taxon>Planctomycetota</taxon>
        <taxon>Planctomycetia</taxon>
        <taxon>Gemmatales</taxon>
        <taxon>Gemmataceae</taxon>
        <taxon>Tuwongella</taxon>
    </lineage>
</organism>
<reference evidence="8" key="1">
    <citation type="submission" date="2019-04" db="EMBL/GenBank/DDBJ databases">
        <authorList>
            <consortium name="Science for Life Laboratories"/>
        </authorList>
    </citation>
    <scope>NUCLEOTIDE SEQUENCE</scope>
    <source>
        <strain evidence="8">MBLW1</strain>
    </source>
</reference>
<dbReference type="PANTHER" id="PTHR43289">
    <property type="entry name" value="MITOGEN-ACTIVATED PROTEIN KINASE KINASE KINASE 20-RELATED"/>
    <property type="match status" value="1"/>
</dbReference>
<evidence type="ECO:0000313" key="8">
    <source>
        <dbReference type="EMBL" id="VIP05511.1"/>
    </source>
</evidence>
<protein>
    <recommendedName>
        <fullName evidence="7">Protein kinase domain-containing protein</fullName>
    </recommendedName>
</protein>
<feature type="transmembrane region" description="Helical" evidence="6">
    <location>
        <begin position="537"/>
        <end position="561"/>
    </location>
</feature>
<keyword evidence="9" id="KW-1185">Reference proteome</keyword>
<feature type="region of interest" description="Disordered" evidence="5">
    <location>
        <begin position="227"/>
        <end position="253"/>
    </location>
</feature>
<keyword evidence="8" id="KW-0723">Serine/threonine-protein kinase</keyword>
<feature type="region of interest" description="Disordered" evidence="5">
    <location>
        <begin position="565"/>
        <end position="599"/>
    </location>
</feature>
<dbReference type="GO" id="GO:0005524">
    <property type="term" value="F:ATP binding"/>
    <property type="evidence" value="ECO:0007669"/>
    <property type="project" value="UniProtKB-KW"/>
</dbReference>
<keyword evidence="6" id="KW-0812">Transmembrane</keyword>
<feature type="compositionally biased region" description="Basic and acidic residues" evidence="5">
    <location>
        <begin position="227"/>
        <end position="251"/>
    </location>
</feature>
<dbReference type="SMART" id="SM00220">
    <property type="entry name" value="S_TKc"/>
    <property type="match status" value="1"/>
</dbReference>
<dbReference type="EMBL" id="LR593887">
    <property type="protein sequence ID" value="VTS08378.1"/>
    <property type="molecule type" value="Genomic_DNA"/>
</dbReference>
<feature type="region of interest" description="Disordered" evidence="5">
    <location>
        <begin position="502"/>
        <end position="532"/>
    </location>
</feature>
<dbReference type="GO" id="GO:0004674">
    <property type="term" value="F:protein serine/threonine kinase activity"/>
    <property type="evidence" value="ECO:0007669"/>
    <property type="project" value="UniProtKB-KW"/>
</dbReference>
<dbReference type="EMBL" id="LR586016">
    <property type="protein sequence ID" value="VIP05511.1"/>
    <property type="molecule type" value="Genomic_DNA"/>
</dbReference>
<dbReference type="InterPro" id="IPR000719">
    <property type="entry name" value="Prot_kinase_dom"/>
</dbReference>
<dbReference type="PANTHER" id="PTHR43289:SF34">
    <property type="entry name" value="SERINE_THREONINE-PROTEIN KINASE YBDM-RELATED"/>
    <property type="match status" value="1"/>
</dbReference>
<evidence type="ECO:0000256" key="2">
    <source>
        <dbReference type="ARBA" id="ARBA00022741"/>
    </source>
</evidence>
<gene>
    <name evidence="8" type="ORF">GMBLW1_36820</name>
</gene>
<keyword evidence="4" id="KW-0067">ATP-binding</keyword>
<evidence type="ECO:0000313" key="9">
    <source>
        <dbReference type="Proteomes" id="UP000464378"/>
    </source>
</evidence>
<dbReference type="Gene3D" id="1.10.510.10">
    <property type="entry name" value="Transferase(Phosphotransferase) domain 1"/>
    <property type="match status" value="1"/>
</dbReference>
<evidence type="ECO:0000256" key="3">
    <source>
        <dbReference type="ARBA" id="ARBA00022777"/>
    </source>
</evidence>
<keyword evidence="3 8" id="KW-0418">Kinase</keyword>
<keyword evidence="6" id="KW-1133">Transmembrane helix</keyword>
<dbReference type="KEGG" id="tim:GMBLW1_36820"/>
<dbReference type="Proteomes" id="UP000464378">
    <property type="component" value="Chromosome"/>
</dbReference>
<name>A0A6C2YVV1_9BACT</name>
<dbReference type="InParanoid" id="A0A6C2YVV1"/>
<keyword evidence="1" id="KW-0808">Transferase</keyword>
<evidence type="ECO:0000256" key="6">
    <source>
        <dbReference type="SAM" id="Phobius"/>
    </source>
</evidence>
<dbReference type="PROSITE" id="PS50011">
    <property type="entry name" value="PROTEIN_KINASE_DOM"/>
    <property type="match status" value="1"/>
</dbReference>
<dbReference type="SUPFAM" id="SSF56112">
    <property type="entry name" value="Protein kinase-like (PK-like)"/>
    <property type="match status" value="1"/>
</dbReference>
<dbReference type="AlphaFoldDB" id="A0A6C2YVV1"/>
<accession>A0A6C2YVV1</accession>
<dbReference type="Pfam" id="PF00069">
    <property type="entry name" value="Pkinase"/>
    <property type="match status" value="1"/>
</dbReference>
<feature type="domain" description="Protein kinase" evidence="7">
    <location>
        <begin position="53"/>
        <end position="322"/>
    </location>
</feature>
<evidence type="ECO:0000256" key="5">
    <source>
        <dbReference type="SAM" id="MobiDB-lite"/>
    </source>
</evidence>
<dbReference type="RefSeq" id="WP_162660576.1">
    <property type="nucleotide sequence ID" value="NZ_LR593887.1"/>
</dbReference>